<comment type="caution">
    <text evidence="1">The sequence shown here is derived from an EMBL/GenBank/DDBJ whole genome shotgun (WGS) entry which is preliminary data.</text>
</comment>
<dbReference type="Proteomes" id="UP001281614">
    <property type="component" value="Unassembled WGS sequence"/>
</dbReference>
<accession>A0AAD9YUZ2</accession>
<keyword evidence="2" id="KW-1185">Reference proteome</keyword>
<organism evidence="1 2">
    <name type="scientific">Colletotrichum kahawae</name>
    <name type="common">Coffee berry disease fungus</name>
    <dbReference type="NCBI Taxonomy" id="34407"/>
    <lineage>
        <taxon>Eukaryota</taxon>
        <taxon>Fungi</taxon>
        <taxon>Dikarya</taxon>
        <taxon>Ascomycota</taxon>
        <taxon>Pezizomycotina</taxon>
        <taxon>Sordariomycetes</taxon>
        <taxon>Hypocreomycetidae</taxon>
        <taxon>Glomerellales</taxon>
        <taxon>Glomerellaceae</taxon>
        <taxon>Colletotrichum</taxon>
        <taxon>Colletotrichum gloeosporioides species complex</taxon>
    </lineage>
</organism>
<name>A0AAD9YUZ2_COLKA</name>
<evidence type="ECO:0000313" key="1">
    <source>
        <dbReference type="EMBL" id="KAK2780381.1"/>
    </source>
</evidence>
<evidence type="ECO:0000313" key="2">
    <source>
        <dbReference type="Proteomes" id="UP001281614"/>
    </source>
</evidence>
<reference evidence="1" key="1">
    <citation type="submission" date="2023-02" db="EMBL/GenBank/DDBJ databases">
        <title>Colletotrichum kahawae CIFC_Que2 genome sequencing and assembly.</title>
        <authorList>
            <person name="Baroncelli R."/>
        </authorList>
    </citation>
    <scope>NUCLEOTIDE SEQUENCE</scope>
    <source>
        <strain evidence="1">CIFC_Que2</strain>
    </source>
</reference>
<gene>
    <name evidence="1" type="ORF">CKAH01_00325</name>
</gene>
<sequence>MWFYFVYEVQSTGSLERSSLRDGHVRHREKGGMDAISSKWKRLMASLPCLNAFVFPEFRLGLIVKHLWHELLFHVAQLHRTW</sequence>
<dbReference type="EMBL" id="VYYT01000001">
    <property type="protein sequence ID" value="KAK2780381.1"/>
    <property type="molecule type" value="Genomic_DNA"/>
</dbReference>
<protein>
    <submittedName>
        <fullName evidence="1">Uncharacterized protein</fullName>
    </submittedName>
</protein>
<dbReference type="AlphaFoldDB" id="A0AAD9YUZ2"/>
<proteinExistence type="predicted"/>